<evidence type="ECO:0000313" key="8">
    <source>
        <dbReference type="Proteomes" id="UP000078383"/>
    </source>
</evidence>
<dbReference type="AlphaFoldDB" id="A0A174Y8E4"/>
<dbReference type="Gene3D" id="3.40.190.80">
    <property type="match status" value="1"/>
</dbReference>
<feature type="binding site" evidence="5">
    <location>
        <position position="83"/>
    </location>
    <ligand>
        <name>Mg(2+)</name>
        <dbReference type="ChEBI" id="CHEBI:18420"/>
        <label>1</label>
        <note>catalytic</note>
    </ligand>
</feature>
<dbReference type="GO" id="GO:0008934">
    <property type="term" value="F:inositol monophosphate 1-phosphatase activity"/>
    <property type="evidence" value="ECO:0007669"/>
    <property type="project" value="InterPro"/>
</dbReference>
<dbReference type="PRINTS" id="PR00377">
    <property type="entry name" value="IMPHPHTASES"/>
</dbReference>
<dbReference type="PANTHER" id="PTHR20854:SF4">
    <property type="entry name" value="INOSITOL-1-MONOPHOSPHATASE-RELATED"/>
    <property type="match status" value="1"/>
</dbReference>
<reference evidence="7 8" key="1">
    <citation type="submission" date="2015-09" db="EMBL/GenBank/DDBJ databases">
        <authorList>
            <consortium name="Pathogen Informatics"/>
        </authorList>
    </citation>
    <scope>NUCLEOTIDE SEQUENCE [LARGE SCALE GENOMIC DNA]</scope>
    <source>
        <strain evidence="7 8">2789STDY5834889</strain>
    </source>
</reference>
<dbReference type="GO" id="GO:0046872">
    <property type="term" value="F:metal ion binding"/>
    <property type="evidence" value="ECO:0007669"/>
    <property type="project" value="UniProtKB-KW"/>
</dbReference>
<keyword evidence="4 5" id="KW-0460">Magnesium</keyword>
<dbReference type="GO" id="GO:0046854">
    <property type="term" value="P:phosphatidylinositol phosphate biosynthetic process"/>
    <property type="evidence" value="ECO:0007669"/>
    <property type="project" value="InterPro"/>
</dbReference>
<sequence>MLYDEIMKIVTLAGELMLQAQDEELTVFDKEGTANFVTKHDKEIQFYLIQNLRQLIPEATFLAEEDGMQQELGDGYCFIIDPIDGTTNFIFDYKHSCISVGLTKFGRMLFGCVYNPYTREMYSAVKGEGAKLNGKEIHCSDKGLADNLVAFGTARYQTEDTDRIFDHAKKLYLNSLGIRAGGSAALDICRVASGANGVYLELMLYPWDYAAASLIVMEAGGFISTAEGGMITLDQPCSILAAGRQCWKEASQLLSE</sequence>
<dbReference type="GO" id="GO:0006020">
    <property type="term" value="P:inositol metabolic process"/>
    <property type="evidence" value="ECO:0007669"/>
    <property type="project" value="TreeGrafter"/>
</dbReference>
<evidence type="ECO:0000256" key="5">
    <source>
        <dbReference type="PIRSR" id="PIRSR600760-2"/>
    </source>
</evidence>
<dbReference type="Proteomes" id="UP000078383">
    <property type="component" value="Unassembled WGS sequence"/>
</dbReference>
<evidence type="ECO:0000313" key="7">
    <source>
        <dbReference type="EMBL" id="CUQ91747.1"/>
    </source>
</evidence>
<evidence type="ECO:0000256" key="3">
    <source>
        <dbReference type="ARBA" id="ARBA00022723"/>
    </source>
</evidence>
<keyword evidence="3 5" id="KW-0479">Metal-binding</keyword>
<evidence type="ECO:0000256" key="4">
    <source>
        <dbReference type="ARBA" id="ARBA00022842"/>
    </source>
</evidence>
<keyword evidence="6 7" id="KW-0378">Hydrolase</keyword>
<dbReference type="EC" id="3.1.3.25" evidence="6"/>
<dbReference type="CDD" id="cd01639">
    <property type="entry name" value="IMPase"/>
    <property type="match status" value="1"/>
</dbReference>
<dbReference type="Pfam" id="PF00459">
    <property type="entry name" value="Inositol_P"/>
    <property type="match status" value="1"/>
</dbReference>
<dbReference type="EMBL" id="CZBX01000012">
    <property type="protein sequence ID" value="CUQ91747.1"/>
    <property type="molecule type" value="Genomic_DNA"/>
</dbReference>
<dbReference type="RefSeq" id="WP_020436750.1">
    <property type="nucleotide sequence ID" value="NZ_CABJEY010000008.1"/>
</dbReference>
<gene>
    <name evidence="7" type="primary">suhB</name>
    <name evidence="7" type="ORF">ERS852502_02485</name>
</gene>
<dbReference type="SUPFAM" id="SSF56655">
    <property type="entry name" value="Carbohydrate phosphatase"/>
    <property type="match status" value="1"/>
</dbReference>
<dbReference type="Gene3D" id="3.30.540.10">
    <property type="entry name" value="Fructose-1,6-Bisphosphatase, subunit A, domain 1"/>
    <property type="match status" value="1"/>
</dbReference>
<feature type="binding site" evidence="5">
    <location>
        <position position="64"/>
    </location>
    <ligand>
        <name>Mg(2+)</name>
        <dbReference type="ChEBI" id="CHEBI:18420"/>
        <label>1</label>
        <note>catalytic</note>
    </ligand>
</feature>
<comment type="cofactor">
    <cofactor evidence="2 5 6">
        <name>Mg(2+)</name>
        <dbReference type="ChEBI" id="CHEBI:18420"/>
    </cofactor>
</comment>
<name>A0A174Y8E4_9FIRM</name>
<dbReference type="GO" id="GO:0007165">
    <property type="term" value="P:signal transduction"/>
    <property type="evidence" value="ECO:0007669"/>
    <property type="project" value="TreeGrafter"/>
</dbReference>
<proteinExistence type="inferred from homology"/>
<dbReference type="InterPro" id="IPR000760">
    <property type="entry name" value="Inositol_monophosphatase-like"/>
</dbReference>
<dbReference type="PANTHER" id="PTHR20854">
    <property type="entry name" value="INOSITOL MONOPHOSPHATASE"/>
    <property type="match status" value="1"/>
</dbReference>
<comment type="catalytic activity">
    <reaction evidence="1 6">
        <text>a myo-inositol phosphate + H2O = myo-inositol + phosphate</text>
        <dbReference type="Rhea" id="RHEA:24056"/>
        <dbReference type="ChEBI" id="CHEBI:15377"/>
        <dbReference type="ChEBI" id="CHEBI:17268"/>
        <dbReference type="ChEBI" id="CHEBI:43474"/>
        <dbReference type="ChEBI" id="CHEBI:84139"/>
        <dbReference type="EC" id="3.1.3.25"/>
    </reaction>
</comment>
<dbReference type="InterPro" id="IPR033942">
    <property type="entry name" value="IMPase"/>
</dbReference>
<evidence type="ECO:0000256" key="1">
    <source>
        <dbReference type="ARBA" id="ARBA00001033"/>
    </source>
</evidence>
<organism evidence="7 8">
    <name type="scientific">[Ruminococcus] torques</name>
    <dbReference type="NCBI Taxonomy" id="33039"/>
    <lineage>
        <taxon>Bacteria</taxon>
        <taxon>Bacillati</taxon>
        <taxon>Bacillota</taxon>
        <taxon>Clostridia</taxon>
        <taxon>Lachnospirales</taxon>
        <taxon>Lachnospiraceae</taxon>
        <taxon>Mediterraneibacter</taxon>
    </lineage>
</organism>
<feature type="binding site" evidence="5">
    <location>
        <position position="81"/>
    </location>
    <ligand>
        <name>Mg(2+)</name>
        <dbReference type="ChEBI" id="CHEBI:18420"/>
        <label>1</label>
        <note>catalytic</note>
    </ligand>
</feature>
<dbReference type="PROSITE" id="PS00630">
    <property type="entry name" value="IMP_2"/>
    <property type="match status" value="1"/>
</dbReference>
<feature type="binding site" evidence="5">
    <location>
        <position position="208"/>
    </location>
    <ligand>
        <name>Mg(2+)</name>
        <dbReference type="ChEBI" id="CHEBI:18420"/>
        <label>1</label>
        <note>catalytic</note>
    </ligand>
</feature>
<comment type="similarity">
    <text evidence="6">Belongs to the inositol monophosphatase superfamily.</text>
</comment>
<evidence type="ECO:0000256" key="6">
    <source>
        <dbReference type="RuleBase" id="RU364068"/>
    </source>
</evidence>
<dbReference type="GeneID" id="303259269"/>
<protein>
    <recommendedName>
        <fullName evidence="6">Inositol-1-monophosphatase</fullName>
        <ecNumber evidence="6">3.1.3.25</ecNumber>
    </recommendedName>
</protein>
<feature type="binding site" evidence="5">
    <location>
        <position position="84"/>
    </location>
    <ligand>
        <name>Mg(2+)</name>
        <dbReference type="ChEBI" id="CHEBI:18420"/>
        <label>1</label>
        <note>catalytic</note>
    </ligand>
</feature>
<accession>A0A174Y8E4</accession>
<dbReference type="InterPro" id="IPR020550">
    <property type="entry name" value="Inositol_monophosphatase_CS"/>
</dbReference>
<evidence type="ECO:0000256" key="2">
    <source>
        <dbReference type="ARBA" id="ARBA00001946"/>
    </source>
</evidence>
<dbReference type="OrthoDB" id="9772456at2"/>